<sequence length="351" mass="39450">MRLTSSTGTQNEGENLPVAIFCFEEHRKFIRVSEDYEDTVKSVRRAFGLPNDKAILFQTSTFEVCKGKETVIDESAYPLMWDVLEEIHVIIDEFGKGSIGAPRVQEATRRDHIDVLPTPTDTPSNERHEDERDFVDRPPLNEAADGVEHDGPQEELIDEENVENPEDVAEEQEEVQELQETKLSKRMSDGRVASGSKTHNKFRPALTPNLASPPRDDDFRPQVKKEKLPEPGPSRIQAELTSTRTRVDASETPADDPRFEIVITSPDNTVAHFKTRGKHQVRKVLSAACKTFGLPYDRSHLVLVLAFEDDGQVQTHHFVCPPEDTMSKCGVDADSKLFIKVDEDGENGDSD</sequence>
<dbReference type="InParanoid" id="A0A409VRR7"/>
<feature type="compositionally biased region" description="Basic and acidic residues" evidence="1">
    <location>
        <begin position="124"/>
        <end position="136"/>
    </location>
</feature>
<evidence type="ECO:0000313" key="2">
    <source>
        <dbReference type="EMBL" id="PPQ68954.1"/>
    </source>
</evidence>
<proteinExistence type="predicted"/>
<name>A0A409VRR7_9AGAR</name>
<dbReference type="AlphaFoldDB" id="A0A409VRR7"/>
<evidence type="ECO:0000256" key="1">
    <source>
        <dbReference type="SAM" id="MobiDB-lite"/>
    </source>
</evidence>
<feature type="compositionally biased region" description="Acidic residues" evidence="1">
    <location>
        <begin position="153"/>
        <end position="177"/>
    </location>
</feature>
<organism evidence="2 3">
    <name type="scientific">Gymnopilus dilepis</name>
    <dbReference type="NCBI Taxonomy" id="231916"/>
    <lineage>
        <taxon>Eukaryota</taxon>
        <taxon>Fungi</taxon>
        <taxon>Dikarya</taxon>
        <taxon>Basidiomycota</taxon>
        <taxon>Agaricomycotina</taxon>
        <taxon>Agaricomycetes</taxon>
        <taxon>Agaricomycetidae</taxon>
        <taxon>Agaricales</taxon>
        <taxon>Agaricineae</taxon>
        <taxon>Hymenogastraceae</taxon>
        <taxon>Gymnopilus</taxon>
    </lineage>
</organism>
<protein>
    <submittedName>
        <fullName evidence="2">Uncharacterized protein</fullName>
    </submittedName>
</protein>
<comment type="caution">
    <text evidence="2">The sequence shown here is derived from an EMBL/GenBank/DDBJ whole genome shotgun (WGS) entry which is preliminary data.</text>
</comment>
<reference evidence="2 3" key="1">
    <citation type="journal article" date="2018" name="Evol. Lett.">
        <title>Horizontal gene cluster transfer increased hallucinogenic mushroom diversity.</title>
        <authorList>
            <person name="Reynolds H.T."/>
            <person name="Vijayakumar V."/>
            <person name="Gluck-Thaler E."/>
            <person name="Korotkin H.B."/>
            <person name="Matheny P.B."/>
            <person name="Slot J.C."/>
        </authorList>
    </citation>
    <scope>NUCLEOTIDE SEQUENCE [LARGE SCALE GENOMIC DNA]</scope>
    <source>
        <strain evidence="2 3">SRW20</strain>
    </source>
</reference>
<dbReference type="STRING" id="231916.A0A409VRR7"/>
<dbReference type="OrthoDB" id="3262817at2759"/>
<feature type="region of interest" description="Disordered" evidence="1">
    <location>
        <begin position="103"/>
        <end position="235"/>
    </location>
</feature>
<gene>
    <name evidence="2" type="ORF">CVT26_001825</name>
</gene>
<dbReference type="EMBL" id="NHYE01005584">
    <property type="protein sequence ID" value="PPQ68954.1"/>
    <property type="molecule type" value="Genomic_DNA"/>
</dbReference>
<keyword evidence="3" id="KW-1185">Reference proteome</keyword>
<evidence type="ECO:0000313" key="3">
    <source>
        <dbReference type="Proteomes" id="UP000284706"/>
    </source>
</evidence>
<accession>A0A409VRR7</accession>
<feature type="compositionally biased region" description="Basic and acidic residues" evidence="1">
    <location>
        <begin position="214"/>
        <end position="229"/>
    </location>
</feature>
<feature type="compositionally biased region" description="Basic and acidic residues" evidence="1">
    <location>
        <begin position="179"/>
        <end position="189"/>
    </location>
</feature>
<dbReference type="Proteomes" id="UP000284706">
    <property type="component" value="Unassembled WGS sequence"/>
</dbReference>